<feature type="domain" description="ABC transporter" evidence="6">
    <location>
        <begin position="6"/>
        <end position="233"/>
    </location>
</feature>
<evidence type="ECO:0000256" key="3">
    <source>
        <dbReference type="ARBA" id="ARBA00022475"/>
    </source>
</evidence>
<dbReference type="InterPro" id="IPR027417">
    <property type="entry name" value="P-loop_NTPase"/>
</dbReference>
<dbReference type="PANTHER" id="PTHR43335">
    <property type="entry name" value="ABC TRANSPORTER, ATP-BINDING PROTEIN"/>
    <property type="match status" value="1"/>
</dbReference>
<evidence type="ECO:0000256" key="1">
    <source>
        <dbReference type="ARBA" id="ARBA00005417"/>
    </source>
</evidence>
<dbReference type="PROSITE" id="PS00211">
    <property type="entry name" value="ABC_TRANSPORTER_1"/>
    <property type="match status" value="1"/>
</dbReference>
<keyword evidence="5 7" id="KW-0067">ATP-binding</keyword>
<evidence type="ECO:0000256" key="4">
    <source>
        <dbReference type="ARBA" id="ARBA00022741"/>
    </source>
</evidence>
<evidence type="ECO:0000313" key="8">
    <source>
        <dbReference type="Proteomes" id="UP001165384"/>
    </source>
</evidence>
<gene>
    <name evidence="7" type="ORF">LZ012_04360</name>
</gene>
<keyword evidence="2" id="KW-0813">Transport</keyword>
<dbReference type="SMART" id="SM00382">
    <property type="entry name" value="AAA"/>
    <property type="match status" value="1"/>
</dbReference>
<dbReference type="PROSITE" id="PS50893">
    <property type="entry name" value="ABC_TRANSPORTER_2"/>
    <property type="match status" value="1"/>
</dbReference>
<dbReference type="RefSeq" id="WP_275707895.1">
    <property type="nucleotide sequence ID" value="NZ_JAKLTN010000001.1"/>
</dbReference>
<comment type="caution">
    <text evidence="7">The sequence shown here is derived from an EMBL/GenBank/DDBJ whole genome shotgun (WGS) entry which is preliminary data.</text>
</comment>
<dbReference type="InterPro" id="IPR003439">
    <property type="entry name" value="ABC_transporter-like_ATP-bd"/>
</dbReference>
<organism evidence="7 8">
    <name type="scientific">Dechloromonas hankyongensis</name>
    <dbReference type="NCBI Taxonomy" id="2908002"/>
    <lineage>
        <taxon>Bacteria</taxon>
        <taxon>Pseudomonadati</taxon>
        <taxon>Pseudomonadota</taxon>
        <taxon>Betaproteobacteria</taxon>
        <taxon>Rhodocyclales</taxon>
        <taxon>Azonexaceae</taxon>
        <taxon>Dechloromonas</taxon>
    </lineage>
</organism>
<reference evidence="7" key="1">
    <citation type="submission" date="2022-01" db="EMBL/GenBank/DDBJ databases">
        <authorList>
            <person name="Jo J.-H."/>
            <person name="Im W.-T."/>
        </authorList>
    </citation>
    <scope>NUCLEOTIDE SEQUENCE</scope>
    <source>
        <strain evidence="7">XY25</strain>
    </source>
</reference>
<dbReference type="CDD" id="cd03230">
    <property type="entry name" value="ABC_DR_subfamily_A"/>
    <property type="match status" value="1"/>
</dbReference>
<evidence type="ECO:0000256" key="5">
    <source>
        <dbReference type="ARBA" id="ARBA00022840"/>
    </source>
</evidence>
<dbReference type="GO" id="GO:0005524">
    <property type="term" value="F:ATP binding"/>
    <property type="evidence" value="ECO:0007669"/>
    <property type="project" value="UniProtKB-KW"/>
</dbReference>
<dbReference type="Proteomes" id="UP001165384">
    <property type="component" value="Unassembled WGS sequence"/>
</dbReference>
<evidence type="ECO:0000256" key="2">
    <source>
        <dbReference type="ARBA" id="ARBA00022448"/>
    </source>
</evidence>
<dbReference type="InterPro" id="IPR017871">
    <property type="entry name" value="ABC_transporter-like_CS"/>
</dbReference>
<proteinExistence type="inferred from homology"/>
<dbReference type="InterPro" id="IPR003593">
    <property type="entry name" value="AAA+_ATPase"/>
</dbReference>
<keyword evidence="3" id="KW-0472">Membrane</keyword>
<keyword evidence="8" id="KW-1185">Reference proteome</keyword>
<dbReference type="Pfam" id="PF00005">
    <property type="entry name" value="ABC_tran"/>
    <property type="match status" value="1"/>
</dbReference>
<accession>A0ABS9JZ92</accession>
<comment type="similarity">
    <text evidence="1">Belongs to the ABC transporter superfamily.</text>
</comment>
<sequence>MTEQLIEIRNVHKAYGAVKAVDGVDLAVGSGELFGLIGHNGAGKTTLFKMMLGLLPASSGDIHIGGQAVRGEAFRQVRRSIGYLPESLALYDNLTGLETLHFFARLKGVDRATCPALLDRVGLAGAAGQRVRNYSKGMRQRLGFAQALLGTPRLLFLDEPTNGLDPQGILEFYRILAELRQGGVTVVLTSHILAEIQQRVDRLALMRNGRIQALGTVQALRHGQDLPLTLRVSFRPGDENLLLAALAALNIAPSEMADGSARFACPRQQKMAVLAALTAAGPAVRDIDVHEPSLEDIFLGYAEEEA</sequence>
<keyword evidence="4" id="KW-0547">Nucleotide-binding</keyword>
<dbReference type="PANTHER" id="PTHR43335:SF11">
    <property type="entry name" value="ABC TRANSPORTER RELATED"/>
    <property type="match status" value="1"/>
</dbReference>
<keyword evidence="3" id="KW-1003">Cell membrane</keyword>
<dbReference type="Gene3D" id="3.40.50.300">
    <property type="entry name" value="P-loop containing nucleotide triphosphate hydrolases"/>
    <property type="match status" value="1"/>
</dbReference>
<evidence type="ECO:0000313" key="7">
    <source>
        <dbReference type="EMBL" id="MCG2576224.1"/>
    </source>
</evidence>
<evidence type="ECO:0000259" key="6">
    <source>
        <dbReference type="PROSITE" id="PS50893"/>
    </source>
</evidence>
<dbReference type="SUPFAM" id="SSF52540">
    <property type="entry name" value="P-loop containing nucleoside triphosphate hydrolases"/>
    <property type="match status" value="1"/>
</dbReference>
<dbReference type="EMBL" id="JAKLTN010000001">
    <property type="protein sequence ID" value="MCG2576224.1"/>
    <property type="molecule type" value="Genomic_DNA"/>
</dbReference>
<name>A0ABS9JZ92_9RHOO</name>
<protein>
    <submittedName>
        <fullName evidence="7">ABC transporter ATP-binding protein</fullName>
    </submittedName>
</protein>